<organism evidence="3 4">
    <name type="scientific">Mangrovimonas yunxiaonensis</name>
    <dbReference type="NCBI Taxonomy" id="1197477"/>
    <lineage>
        <taxon>Bacteria</taxon>
        <taxon>Pseudomonadati</taxon>
        <taxon>Bacteroidota</taxon>
        <taxon>Flavobacteriia</taxon>
        <taxon>Flavobacteriales</taxon>
        <taxon>Flavobacteriaceae</taxon>
        <taxon>Mangrovimonas</taxon>
    </lineage>
</organism>
<dbReference type="Gene3D" id="3.30.160.670">
    <property type="match status" value="1"/>
</dbReference>
<evidence type="ECO:0000259" key="2">
    <source>
        <dbReference type="Pfam" id="PF13590"/>
    </source>
</evidence>
<evidence type="ECO:0000313" key="3">
    <source>
        <dbReference type="EMBL" id="KFB00444.1"/>
    </source>
</evidence>
<reference evidence="4" key="2">
    <citation type="submission" date="2014-07" db="EMBL/GenBank/DDBJ databases">
        <title>Genome sequence of Mangrovimonas yunxiaonensis.</title>
        <authorList>
            <person name="Li Y."/>
            <person name="Zheng T."/>
        </authorList>
    </citation>
    <scope>NUCLEOTIDE SEQUENCE [LARGE SCALE GENOMIC DNA]</scope>
    <source>
        <strain evidence="4">LY01</strain>
    </source>
</reference>
<evidence type="ECO:0000313" key="4">
    <source>
        <dbReference type="Proteomes" id="UP000028521"/>
    </source>
</evidence>
<dbReference type="PROSITE" id="PS51257">
    <property type="entry name" value="PROKAR_LIPOPROTEIN"/>
    <property type="match status" value="1"/>
</dbReference>
<dbReference type="eggNOG" id="ENOG5031G7J">
    <property type="taxonomic scope" value="Bacteria"/>
</dbReference>
<dbReference type="InterPro" id="IPR025411">
    <property type="entry name" value="DUF4136"/>
</dbReference>
<dbReference type="Pfam" id="PF13590">
    <property type="entry name" value="DUF4136"/>
    <property type="match status" value="1"/>
</dbReference>
<dbReference type="RefSeq" id="WP_036121706.1">
    <property type="nucleotide sequence ID" value="NZ_BMET01000001.1"/>
</dbReference>
<dbReference type="Proteomes" id="UP000028521">
    <property type="component" value="Unassembled WGS sequence"/>
</dbReference>
<dbReference type="EMBL" id="JPFK01000007">
    <property type="protein sequence ID" value="KFB00444.1"/>
    <property type="molecule type" value="Genomic_DNA"/>
</dbReference>
<dbReference type="OrthoDB" id="1430233at2"/>
<reference evidence="3 4" key="1">
    <citation type="journal article" date="2014" name="Genome Announc.">
        <title>Draft Genome Sequence of the Algicidal Bacterium Mangrovimonas yunxiaonensis Strain LY01.</title>
        <authorList>
            <person name="Li Y."/>
            <person name="Zhu H."/>
            <person name="Li C."/>
            <person name="Zhang H."/>
            <person name="Chen Z."/>
            <person name="Zheng W."/>
            <person name="Xu H."/>
            <person name="Zheng T."/>
        </authorList>
    </citation>
    <scope>NUCLEOTIDE SEQUENCE [LARGE SCALE GENOMIC DNA]</scope>
    <source>
        <strain evidence="3 4">LY01</strain>
    </source>
</reference>
<proteinExistence type="predicted"/>
<feature type="signal peptide" evidence="1">
    <location>
        <begin position="1"/>
        <end position="21"/>
    </location>
</feature>
<dbReference type="AlphaFoldDB" id="A0A084TIA8"/>
<dbReference type="STRING" id="1197477.IA57_08150"/>
<feature type="chain" id="PRO_5001782626" description="DUF4136 domain-containing protein" evidence="1">
    <location>
        <begin position="22"/>
        <end position="172"/>
    </location>
</feature>
<comment type="caution">
    <text evidence="3">The sequence shown here is derived from an EMBL/GenBank/DDBJ whole genome shotgun (WGS) entry which is preliminary data.</text>
</comment>
<feature type="domain" description="DUF4136" evidence="2">
    <location>
        <begin position="20"/>
        <end position="170"/>
    </location>
</feature>
<keyword evidence="1" id="KW-0732">Signal</keyword>
<keyword evidence="4" id="KW-1185">Reference proteome</keyword>
<protein>
    <recommendedName>
        <fullName evidence="2">DUF4136 domain-containing protein</fullName>
    </recommendedName>
</protein>
<name>A0A084TIA8_9FLAO</name>
<gene>
    <name evidence="3" type="ORF">IA57_08150</name>
</gene>
<evidence type="ECO:0000256" key="1">
    <source>
        <dbReference type="SAM" id="SignalP"/>
    </source>
</evidence>
<accession>A0A084TIA8</accession>
<sequence length="172" mass="18916">MKYAVFLLLLAMVSCAPIKVAYDFDETVTFSQYRSYNYYSNSESGLSELDNKRLLQLLDETLQQRGFSLSDTPDFYIAIQSSTYQTPNRSSVGIGIGSSGRNVGGGISIGVPVGEANVTRTIQFDFVDEDGSGLFWQAVSESAFNPNDSPEKRTAQLQAIVEKVLEGFPPKQ</sequence>